<evidence type="ECO:0000259" key="6">
    <source>
        <dbReference type="PROSITE" id="PS50109"/>
    </source>
</evidence>
<evidence type="ECO:0000256" key="3">
    <source>
        <dbReference type="ARBA" id="ARBA00022679"/>
    </source>
</evidence>
<dbReference type="PANTHER" id="PTHR43047:SF72">
    <property type="entry name" value="OSMOSENSING HISTIDINE PROTEIN KINASE SLN1"/>
    <property type="match status" value="1"/>
</dbReference>
<evidence type="ECO:0000256" key="2">
    <source>
        <dbReference type="ARBA" id="ARBA00012438"/>
    </source>
</evidence>
<dbReference type="PROSITE" id="PS50109">
    <property type="entry name" value="HIS_KIN"/>
    <property type="match status" value="1"/>
</dbReference>
<dbReference type="SMART" id="SM00387">
    <property type="entry name" value="HATPase_c"/>
    <property type="match status" value="1"/>
</dbReference>
<dbReference type="Pfam" id="PF13426">
    <property type="entry name" value="PAS_9"/>
    <property type="match status" value="1"/>
</dbReference>
<dbReference type="RefSeq" id="WP_197967556.1">
    <property type="nucleotide sequence ID" value="NZ_JACEGD010000020.1"/>
</dbReference>
<keyword evidence="9" id="KW-1185">Reference proteome</keyword>
<dbReference type="Gene3D" id="3.30.450.20">
    <property type="entry name" value="PAS domain"/>
    <property type="match status" value="2"/>
</dbReference>
<dbReference type="InterPro" id="IPR005467">
    <property type="entry name" value="His_kinase_dom"/>
</dbReference>
<gene>
    <name evidence="8" type="ORF">H1B27_22445</name>
</gene>
<dbReference type="InterPro" id="IPR035965">
    <property type="entry name" value="PAS-like_dom_sf"/>
</dbReference>
<feature type="compositionally biased region" description="Low complexity" evidence="5">
    <location>
        <begin position="519"/>
        <end position="528"/>
    </location>
</feature>
<evidence type="ECO:0000313" key="8">
    <source>
        <dbReference type="EMBL" id="MBH5389028.1"/>
    </source>
</evidence>
<keyword evidence="4" id="KW-0418">Kinase</keyword>
<dbReference type="SUPFAM" id="SSF55874">
    <property type="entry name" value="ATPase domain of HSP90 chaperone/DNA topoisomerase II/histidine kinase"/>
    <property type="match status" value="1"/>
</dbReference>
<dbReference type="InterPro" id="IPR013767">
    <property type="entry name" value="PAS_fold"/>
</dbReference>
<dbReference type="SMART" id="SM00388">
    <property type="entry name" value="HisKA"/>
    <property type="match status" value="1"/>
</dbReference>
<dbReference type="InterPro" id="IPR036097">
    <property type="entry name" value="HisK_dim/P_sf"/>
</dbReference>
<dbReference type="CDD" id="cd00130">
    <property type="entry name" value="PAS"/>
    <property type="match status" value="1"/>
</dbReference>
<dbReference type="Gene3D" id="1.10.287.130">
    <property type="match status" value="1"/>
</dbReference>
<keyword evidence="3" id="KW-0808">Transferase</keyword>
<reference evidence="8 9" key="1">
    <citation type="submission" date="2020-07" db="EMBL/GenBank/DDBJ databases">
        <title>Bradyrhizobium diversity isolated from nodules of indigenous legumes of Western Australia.</title>
        <authorList>
            <person name="Klepa M.S."/>
        </authorList>
    </citation>
    <scope>NUCLEOTIDE SEQUENCE [LARGE SCALE GENOMIC DNA]</scope>
    <source>
        <strain evidence="8 9">CNPSo 4019</strain>
    </source>
</reference>
<sequence length="1161" mass="122213">MKRSDFQLRGVGDPRLAVHATSPLATWLWSVDGSRVLWANPVGANLFGAATSAGLSDKVFGPADSHRRQVARLAGQLPANGTVRLERLRGFGARLGTLMTCACARLDFADGGHAVLVTAMDPTSRPMPLVERLSRLVAGAKVPMAAFAPDGLFVGASEAARSLLGFRDLFEAGLDRARSDALATGRAATPIGIGQMVLQRVGTGADVGLVALIEPAARTEAAREAAPEVVPDIAQSQPAPPAPEVTPVEPAAASNAAPSAFALFDAIIEPTETAAPGETIAHTPAQSGCGAAPEAAPVRTIEEPIVPAAADAAPEATPEATSKTPVENPAGAIVSPQVVPITRGMVEPESESSGQQEPPAPRQHPLRLLWQMDAEGRFVLLSDEFIRLIGAHTAAGFGRPWREIAETFSLDPDGRVAQALASHDTWAGITVNWPADGGERLPVELAGLPVYDHERNFAGFRGFGVCRDLDGLNRLEALRRFELLAAPPAQQDLSADAAEPDPEPEAKPDVEPEAKLETEPAAEPEATAAPPPVEPPEPEPEPAAATADANSHPTDLETPVETPPNVVPFRPAGDTRPPTLTPVENSAFNELARQLSERLERDRETIAADAAEPAAEIAAEPSAPEPEVPHTAAEWLSEPAAPARGISARDRTLLDLLPTGILIYRLDRLLYANPAFLARMGYAGLGALENAGGLDALYVEPGVSSASSTSQGGTPVTISATVANGEAPLATTDAHLHTIDWDGESAHALICALPQATPVAAAPVIAETVIAESVVTESVVAASYTYEPESAAGEAEAEDLAAILDTTAEGIVMFDAEGNIHACNRSAEALFGYDGEALLEQNLSTLFAPESQQIVADYLESLKSQDIASLLDHGREVLGREKKGGVIPLAMIMGRTRPDGPNFFAVFRDLSQSKKGESELTQARRLVDGAANAKADMLARISHEIRTPLNAIIGFAEVMISERFGALGNERYGEYMKDIRASGERVIAIIDDLLELTRIETGKLDLTFDNLNLNDLVEACVAVMQPQANRERIIIRTSLAHALPQVNVDARAMRQITMNLISNSIRLASAGGQVIVSTALTDHGEIALRIRDTGHGLSEREVAAAMEPFRTPPPGDAADSSALSLSLTKALVEANRARFNIKSAGHGTLIEVVFAPALAGA</sequence>
<evidence type="ECO:0000313" key="9">
    <source>
        <dbReference type="Proteomes" id="UP001194539"/>
    </source>
</evidence>
<evidence type="ECO:0000256" key="4">
    <source>
        <dbReference type="ARBA" id="ARBA00022777"/>
    </source>
</evidence>
<dbReference type="PANTHER" id="PTHR43047">
    <property type="entry name" value="TWO-COMPONENT HISTIDINE PROTEIN KINASE"/>
    <property type="match status" value="1"/>
</dbReference>
<dbReference type="SUPFAM" id="SSF55785">
    <property type="entry name" value="PYP-like sensor domain (PAS domain)"/>
    <property type="match status" value="2"/>
</dbReference>
<feature type="region of interest" description="Disordered" evidence="5">
    <location>
        <begin position="489"/>
        <end position="583"/>
    </location>
</feature>
<dbReference type="InterPro" id="IPR003661">
    <property type="entry name" value="HisK_dim/P_dom"/>
</dbReference>
<dbReference type="CDD" id="cd00082">
    <property type="entry name" value="HisKA"/>
    <property type="match status" value="1"/>
</dbReference>
<dbReference type="SMART" id="SM00091">
    <property type="entry name" value="PAS"/>
    <property type="match status" value="3"/>
</dbReference>
<evidence type="ECO:0000256" key="1">
    <source>
        <dbReference type="ARBA" id="ARBA00000085"/>
    </source>
</evidence>
<dbReference type="Proteomes" id="UP001194539">
    <property type="component" value="Unassembled WGS sequence"/>
</dbReference>
<evidence type="ECO:0000256" key="5">
    <source>
        <dbReference type="SAM" id="MobiDB-lite"/>
    </source>
</evidence>
<dbReference type="EMBL" id="JACEGD010000020">
    <property type="protein sequence ID" value="MBH5389028.1"/>
    <property type="molecule type" value="Genomic_DNA"/>
</dbReference>
<protein>
    <recommendedName>
        <fullName evidence="2">histidine kinase</fullName>
        <ecNumber evidence="2">2.7.13.3</ecNumber>
    </recommendedName>
</protein>
<dbReference type="Pfam" id="PF13188">
    <property type="entry name" value="PAS_8"/>
    <property type="match status" value="1"/>
</dbReference>
<proteinExistence type="predicted"/>
<feature type="domain" description="Histidine kinase" evidence="6">
    <location>
        <begin position="940"/>
        <end position="1158"/>
    </location>
</feature>
<organism evidence="8 9">
    <name type="scientific">Bradyrhizobium diversitatis</name>
    <dbReference type="NCBI Taxonomy" id="2755406"/>
    <lineage>
        <taxon>Bacteria</taxon>
        <taxon>Pseudomonadati</taxon>
        <taxon>Pseudomonadota</taxon>
        <taxon>Alphaproteobacteria</taxon>
        <taxon>Hyphomicrobiales</taxon>
        <taxon>Nitrobacteraceae</taxon>
        <taxon>Bradyrhizobium</taxon>
    </lineage>
</organism>
<dbReference type="PROSITE" id="PS50112">
    <property type="entry name" value="PAS"/>
    <property type="match status" value="1"/>
</dbReference>
<dbReference type="Pfam" id="PF02518">
    <property type="entry name" value="HATPase_c"/>
    <property type="match status" value="1"/>
</dbReference>
<dbReference type="NCBIfam" id="TIGR00229">
    <property type="entry name" value="sensory_box"/>
    <property type="match status" value="1"/>
</dbReference>
<feature type="domain" description="PAS" evidence="7">
    <location>
        <begin position="796"/>
        <end position="866"/>
    </location>
</feature>
<accession>A0ABS0P721</accession>
<name>A0ABS0P721_9BRAD</name>
<dbReference type="SUPFAM" id="SSF47384">
    <property type="entry name" value="Homodimeric domain of signal transducing histidine kinase"/>
    <property type="match status" value="1"/>
</dbReference>
<dbReference type="Pfam" id="PF00512">
    <property type="entry name" value="HisKA"/>
    <property type="match status" value="1"/>
</dbReference>
<comment type="caution">
    <text evidence="8">The sequence shown here is derived from an EMBL/GenBank/DDBJ whole genome shotgun (WGS) entry which is preliminary data.</text>
</comment>
<comment type="catalytic activity">
    <reaction evidence="1">
        <text>ATP + protein L-histidine = ADP + protein N-phospho-L-histidine.</text>
        <dbReference type="EC" id="2.7.13.3"/>
    </reaction>
</comment>
<dbReference type="InterPro" id="IPR036890">
    <property type="entry name" value="HATPase_C_sf"/>
</dbReference>
<dbReference type="InterPro" id="IPR003594">
    <property type="entry name" value="HATPase_dom"/>
</dbReference>
<dbReference type="EC" id="2.7.13.3" evidence="2"/>
<dbReference type="InterPro" id="IPR000014">
    <property type="entry name" value="PAS"/>
</dbReference>
<dbReference type="Pfam" id="PF00989">
    <property type="entry name" value="PAS"/>
    <property type="match status" value="1"/>
</dbReference>
<dbReference type="Gene3D" id="3.30.565.10">
    <property type="entry name" value="Histidine kinase-like ATPase, C-terminal domain"/>
    <property type="match status" value="1"/>
</dbReference>
<evidence type="ECO:0000259" key="7">
    <source>
        <dbReference type="PROSITE" id="PS50112"/>
    </source>
</evidence>
<feature type="compositionally biased region" description="Basic and acidic residues" evidence="5">
    <location>
        <begin position="504"/>
        <end position="518"/>
    </location>
</feature>